<evidence type="ECO:0000259" key="6">
    <source>
        <dbReference type="PROSITE" id="PS50217"/>
    </source>
</evidence>
<dbReference type="EMBL" id="KZ821219">
    <property type="protein sequence ID" value="PYH49257.1"/>
    <property type="molecule type" value="Genomic_DNA"/>
</dbReference>
<feature type="region of interest" description="Disordered" evidence="5">
    <location>
        <begin position="280"/>
        <end position="391"/>
    </location>
</feature>
<dbReference type="Gene3D" id="1.20.5.170">
    <property type="match status" value="1"/>
</dbReference>
<reference evidence="7 8" key="1">
    <citation type="submission" date="2016-12" db="EMBL/GenBank/DDBJ databases">
        <title>The genomes of Aspergillus section Nigri reveals drivers in fungal speciation.</title>
        <authorList>
            <consortium name="DOE Joint Genome Institute"/>
            <person name="Vesth T.C."/>
            <person name="Nybo J."/>
            <person name="Theobald S."/>
            <person name="Brandl J."/>
            <person name="Frisvad J.C."/>
            <person name="Nielsen K.F."/>
            <person name="Lyhne E.K."/>
            <person name="Kogle M.E."/>
            <person name="Kuo A."/>
            <person name="Riley R."/>
            <person name="Clum A."/>
            <person name="Nolan M."/>
            <person name="Lipzen A."/>
            <person name="Salamov A."/>
            <person name="Henrissat B."/>
            <person name="Wiebenga A."/>
            <person name="De Vries R.P."/>
            <person name="Grigoriev I.V."/>
            <person name="Mortensen U.H."/>
            <person name="Andersen M.R."/>
            <person name="Baker S.E."/>
        </authorList>
    </citation>
    <scope>NUCLEOTIDE SEQUENCE [LARGE SCALE GENOMIC DNA]</scope>
    <source>
        <strain evidence="7 8">JOP 1030-1</strain>
    </source>
</reference>
<feature type="compositionally biased region" description="Basic and acidic residues" evidence="5">
    <location>
        <begin position="134"/>
        <end position="147"/>
    </location>
</feature>
<dbReference type="GO" id="GO:0005737">
    <property type="term" value="C:cytoplasm"/>
    <property type="evidence" value="ECO:0007669"/>
    <property type="project" value="UniProtKB-SubCell"/>
</dbReference>
<feature type="domain" description="BZIP" evidence="6">
    <location>
        <begin position="157"/>
        <end position="220"/>
    </location>
</feature>
<keyword evidence="3" id="KW-0539">Nucleus</keyword>
<evidence type="ECO:0000313" key="8">
    <source>
        <dbReference type="Proteomes" id="UP000248349"/>
    </source>
</evidence>
<comment type="similarity">
    <text evidence="4">Belongs to the bZIP family. YAP subfamily.</text>
</comment>
<comment type="subcellular location">
    <subcellularLocation>
        <location evidence="2">Cytoplasm</location>
    </subcellularLocation>
    <subcellularLocation>
        <location evidence="1">Nucleus</location>
    </subcellularLocation>
</comment>
<dbReference type="GO" id="GO:0090575">
    <property type="term" value="C:RNA polymerase II transcription regulator complex"/>
    <property type="evidence" value="ECO:0007669"/>
    <property type="project" value="TreeGrafter"/>
</dbReference>
<keyword evidence="8" id="KW-1185">Reference proteome</keyword>
<dbReference type="GO" id="GO:0034599">
    <property type="term" value="P:cellular response to oxidative stress"/>
    <property type="evidence" value="ECO:0007669"/>
    <property type="project" value="UniProtKB-ARBA"/>
</dbReference>
<feature type="compositionally biased region" description="Polar residues" evidence="5">
    <location>
        <begin position="499"/>
        <end position="508"/>
    </location>
</feature>
<dbReference type="PANTHER" id="PTHR40621:SF6">
    <property type="entry name" value="AP-1-LIKE TRANSCRIPTION FACTOR YAP1-RELATED"/>
    <property type="match status" value="1"/>
</dbReference>
<feature type="compositionally biased region" description="Polar residues" evidence="5">
    <location>
        <begin position="313"/>
        <end position="327"/>
    </location>
</feature>
<dbReference type="OrthoDB" id="5380163at2759"/>
<dbReference type="FunFam" id="1.20.5.170:FF:000067">
    <property type="entry name" value="BZIP transcription factor"/>
    <property type="match status" value="1"/>
</dbReference>
<dbReference type="InterPro" id="IPR013910">
    <property type="entry name" value="TF_PAP1"/>
</dbReference>
<dbReference type="SUPFAM" id="SSF57959">
    <property type="entry name" value="Leucine zipper domain"/>
    <property type="match status" value="1"/>
</dbReference>
<feature type="compositionally biased region" description="Low complexity" evidence="5">
    <location>
        <begin position="348"/>
        <end position="376"/>
    </location>
</feature>
<name>A0A318ZQD1_9EURO</name>
<feature type="compositionally biased region" description="Acidic residues" evidence="5">
    <location>
        <begin position="79"/>
        <end position="94"/>
    </location>
</feature>
<dbReference type="InterPro" id="IPR046347">
    <property type="entry name" value="bZIP_sf"/>
</dbReference>
<dbReference type="PROSITE" id="PS50217">
    <property type="entry name" value="BZIP"/>
    <property type="match status" value="1"/>
</dbReference>
<gene>
    <name evidence="7" type="ORF">BP01DRAFT_378824</name>
</gene>
<dbReference type="PROSITE" id="PS00036">
    <property type="entry name" value="BZIP_BASIC"/>
    <property type="match status" value="1"/>
</dbReference>
<dbReference type="Proteomes" id="UP000248349">
    <property type="component" value="Unassembled WGS sequence"/>
</dbReference>
<dbReference type="InterPro" id="IPR023167">
    <property type="entry name" value="Yap1_redox_dom_sf"/>
</dbReference>
<evidence type="ECO:0000256" key="4">
    <source>
        <dbReference type="ARBA" id="ARBA00038132"/>
    </source>
</evidence>
<feature type="region of interest" description="Disordered" evidence="5">
    <location>
        <begin position="497"/>
        <end position="518"/>
    </location>
</feature>
<evidence type="ECO:0000313" key="7">
    <source>
        <dbReference type="EMBL" id="PYH49257.1"/>
    </source>
</evidence>
<dbReference type="Pfam" id="PF00170">
    <property type="entry name" value="bZIP_1"/>
    <property type="match status" value="1"/>
</dbReference>
<evidence type="ECO:0000256" key="3">
    <source>
        <dbReference type="ARBA" id="ARBA00023242"/>
    </source>
</evidence>
<sequence length="616" mass="67456">MADYNSLYQHSLYLSPDQQDLLLAALSSNNPPSKQQPNSQVKRSNSEPDSTPGNASSSSYNVSPGFDLAQPNSGTLGYADDESPFLDFNPELDFDYQGTENLIGELPGGLALPDEHEPGEKRKDMDGPTEENEGAGKKRRESDDKTAKKPGRKPLTSEPTSKRKAQNRAAQRAFRERKEKHLKDLETKVDELQKASDDANQENGLLRAQIERLQVELKEYRKRLSWVTSTNGLTAMNAIPGAYSKGNYNGLQNNDFMFDFPKFGDLPGAHIFNNAQWGKNQQNKLKNDPGSRNDSRVPGVLSRDPLNGIKANGSATNTPSPMSQSNGDRLGSKSATPKLPNAQQHAPSVQDISNSDSPSSSSDSHQSQFLSSSGTSPEPSVNSPAIKHQGDHSNCTYNGINGEESFCAQLGMACGNIKNPIPAVRHSSVSVTNTPNQTDQVSKETPPPEPALEMLAQQNGGQFDPVLFGDWREPQDAILSQDFGTFFDDAFPLPDLGSPSHNFSEVASQQPQQPPQPKRTLIDEIDSKLDEDEVVPGEDQTQMLSCTKIWYVPSSPGINPSIPTQNRDRLQSMEKFRNGELDVDNLCSELRMKARCSEGGVVVNQQDVEDIMGRAK</sequence>
<evidence type="ECO:0000256" key="1">
    <source>
        <dbReference type="ARBA" id="ARBA00004123"/>
    </source>
</evidence>
<dbReference type="GO" id="GO:0001228">
    <property type="term" value="F:DNA-binding transcription activator activity, RNA polymerase II-specific"/>
    <property type="evidence" value="ECO:0007669"/>
    <property type="project" value="TreeGrafter"/>
</dbReference>
<evidence type="ECO:0000256" key="5">
    <source>
        <dbReference type="SAM" id="MobiDB-lite"/>
    </source>
</evidence>
<dbReference type="Gene3D" id="1.10.238.100">
    <property type="entry name" value="YAP1 redox domain. Chain B"/>
    <property type="match status" value="1"/>
</dbReference>
<dbReference type="AlphaFoldDB" id="A0A318ZQD1"/>
<accession>A0A318ZQD1</accession>
<organism evidence="7 8">
    <name type="scientific">Aspergillus saccharolyticus JOP 1030-1</name>
    <dbReference type="NCBI Taxonomy" id="1450539"/>
    <lineage>
        <taxon>Eukaryota</taxon>
        <taxon>Fungi</taxon>
        <taxon>Dikarya</taxon>
        <taxon>Ascomycota</taxon>
        <taxon>Pezizomycotina</taxon>
        <taxon>Eurotiomycetes</taxon>
        <taxon>Eurotiomycetidae</taxon>
        <taxon>Eurotiales</taxon>
        <taxon>Aspergillaceae</taxon>
        <taxon>Aspergillus</taxon>
        <taxon>Aspergillus subgen. Circumdati</taxon>
    </lineage>
</organism>
<dbReference type="GO" id="GO:0000976">
    <property type="term" value="F:transcription cis-regulatory region binding"/>
    <property type="evidence" value="ECO:0007669"/>
    <property type="project" value="InterPro"/>
</dbReference>
<feature type="compositionally biased region" description="Basic and acidic residues" evidence="5">
    <location>
        <begin position="113"/>
        <end position="126"/>
    </location>
</feature>
<proteinExistence type="inferred from homology"/>
<feature type="compositionally biased region" description="Polar residues" evidence="5">
    <location>
        <begin position="26"/>
        <end position="62"/>
    </location>
</feature>
<dbReference type="SUPFAM" id="SSF111430">
    <property type="entry name" value="YAP1 redox domain"/>
    <property type="match status" value="1"/>
</dbReference>
<feature type="region of interest" description="Disordered" evidence="5">
    <location>
        <begin position="25"/>
        <end position="182"/>
    </location>
</feature>
<dbReference type="SMART" id="SM00338">
    <property type="entry name" value="BRLZ"/>
    <property type="match status" value="1"/>
</dbReference>
<dbReference type="InterPro" id="IPR050936">
    <property type="entry name" value="AP-1-like"/>
</dbReference>
<dbReference type="PANTHER" id="PTHR40621">
    <property type="entry name" value="TRANSCRIPTION FACTOR KAPC-RELATED"/>
    <property type="match status" value="1"/>
</dbReference>
<feature type="compositionally biased region" description="Basic and acidic residues" evidence="5">
    <location>
        <begin position="173"/>
        <end position="182"/>
    </location>
</feature>
<dbReference type="InterPro" id="IPR004827">
    <property type="entry name" value="bZIP"/>
</dbReference>
<evidence type="ECO:0000256" key="2">
    <source>
        <dbReference type="ARBA" id="ARBA00004496"/>
    </source>
</evidence>
<protein>
    <submittedName>
        <fullName evidence="7">Putative bZIP transcription factor AP-1/Yap1</fullName>
    </submittedName>
</protein>
<dbReference type="STRING" id="1450539.A0A318ZQD1"/>
<dbReference type="CDD" id="cd14688">
    <property type="entry name" value="bZIP_YAP"/>
    <property type="match status" value="1"/>
</dbReference>
<dbReference type="GeneID" id="37078323"/>
<dbReference type="RefSeq" id="XP_025435239.1">
    <property type="nucleotide sequence ID" value="XM_025577094.1"/>
</dbReference>
<feature type="compositionally biased region" description="Basic and acidic residues" evidence="5">
    <location>
        <begin position="285"/>
        <end position="295"/>
    </location>
</feature>
<dbReference type="Pfam" id="PF08601">
    <property type="entry name" value="PAP1"/>
    <property type="match status" value="2"/>
</dbReference>